<proteinExistence type="predicted"/>
<comment type="caution">
    <text evidence="2">The sequence shown here is derived from an EMBL/GenBank/DDBJ whole genome shotgun (WGS) entry which is preliminary data.</text>
</comment>
<name>A0A8H4UUJ9_9HYPO</name>
<dbReference type="EMBL" id="JABEYC010000039">
    <property type="protein sequence ID" value="KAF4983979.1"/>
    <property type="molecule type" value="Genomic_DNA"/>
</dbReference>
<evidence type="ECO:0000313" key="3">
    <source>
        <dbReference type="Proteomes" id="UP000635477"/>
    </source>
</evidence>
<sequence length="363" mass="41392">MSASVIIKPFWSIVKKATHLNTKEEKSVEQSSGCFLLQRLPPDVVLCITDELPLRSQVALSQTCSALKNILYYRVPKSGDMPYTERVDFVVDRTKKRLGHWTCDECTRCHPINTRDCPGVKCNTTCPSARTGSNKSRSPLDRYHPESRHVQLALKYASLKKKPWKHARYLKKLMKPRSGVDRIYSNGIWHDIATKSTPKIVNGRFLLQTIWIYTPATGEPDTDDVLFLLRGHAEDFSWYQPKFHLREKLAEEESQNSIICPCYGCKLRDVSHKLCETKDIYFEGYDPETPTDYIAIVSETTVMLVCWQDLGFGDSPLDLAWMRQHLKEARADGEGRIGYEIGGVVDLFDGAPAGERLCLYSIH</sequence>
<dbReference type="AlphaFoldDB" id="A0A8H4UUJ9"/>
<organism evidence="2 3">
    <name type="scientific">Fusarium zealandicum</name>
    <dbReference type="NCBI Taxonomy" id="1053134"/>
    <lineage>
        <taxon>Eukaryota</taxon>
        <taxon>Fungi</taxon>
        <taxon>Dikarya</taxon>
        <taxon>Ascomycota</taxon>
        <taxon>Pezizomycotina</taxon>
        <taxon>Sordariomycetes</taxon>
        <taxon>Hypocreomycetidae</taxon>
        <taxon>Hypocreales</taxon>
        <taxon>Nectriaceae</taxon>
        <taxon>Fusarium</taxon>
        <taxon>Fusarium staphyleae species complex</taxon>
    </lineage>
</organism>
<evidence type="ECO:0000313" key="2">
    <source>
        <dbReference type="EMBL" id="KAF4983979.1"/>
    </source>
</evidence>
<reference evidence="2" key="2">
    <citation type="submission" date="2020-05" db="EMBL/GenBank/DDBJ databases">
        <authorList>
            <person name="Kim H.-S."/>
            <person name="Proctor R.H."/>
            <person name="Brown D.W."/>
        </authorList>
    </citation>
    <scope>NUCLEOTIDE SEQUENCE</scope>
    <source>
        <strain evidence="2">NRRL 22465</strain>
    </source>
</reference>
<dbReference type="InterPro" id="IPR036047">
    <property type="entry name" value="F-box-like_dom_sf"/>
</dbReference>
<feature type="domain" description="F-box" evidence="1">
    <location>
        <begin position="37"/>
        <end position="71"/>
    </location>
</feature>
<gene>
    <name evidence="2" type="ORF">FZEAL_733</name>
</gene>
<dbReference type="SUPFAM" id="SSF81383">
    <property type="entry name" value="F-box domain"/>
    <property type="match status" value="1"/>
</dbReference>
<dbReference type="InterPro" id="IPR001810">
    <property type="entry name" value="F-box_dom"/>
</dbReference>
<keyword evidence="3" id="KW-1185">Reference proteome</keyword>
<reference evidence="2" key="1">
    <citation type="journal article" date="2020" name="BMC Genomics">
        <title>Correction to: Identification and distribution of gene clusters required for synthesis of sphingolipid metabolism inhibitors in diverse species of the filamentous fungus Fusarium.</title>
        <authorList>
            <person name="Kim H.S."/>
            <person name="Lohmar J.M."/>
            <person name="Busman M."/>
            <person name="Brown D.W."/>
            <person name="Naumann T.A."/>
            <person name="Divon H.H."/>
            <person name="Lysoe E."/>
            <person name="Uhlig S."/>
            <person name="Proctor R.H."/>
        </authorList>
    </citation>
    <scope>NUCLEOTIDE SEQUENCE</scope>
    <source>
        <strain evidence="2">NRRL 22465</strain>
    </source>
</reference>
<dbReference type="OrthoDB" id="3766406at2759"/>
<dbReference type="Pfam" id="PF00646">
    <property type="entry name" value="F-box"/>
    <property type="match status" value="1"/>
</dbReference>
<dbReference type="Proteomes" id="UP000635477">
    <property type="component" value="Unassembled WGS sequence"/>
</dbReference>
<accession>A0A8H4UUJ9</accession>
<protein>
    <recommendedName>
        <fullName evidence="1">F-box domain-containing protein</fullName>
    </recommendedName>
</protein>
<evidence type="ECO:0000259" key="1">
    <source>
        <dbReference type="Pfam" id="PF00646"/>
    </source>
</evidence>